<feature type="region of interest" description="Disordered" evidence="8">
    <location>
        <begin position="992"/>
        <end position="1083"/>
    </location>
</feature>
<dbReference type="CDD" id="cd18808">
    <property type="entry name" value="SF1_C_Upf1"/>
    <property type="match status" value="1"/>
</dbReference>
<protein>
    <recommendedName>
        <fullName evidence="15">AAA+ ATPase domain-containing protein</fullName>
    </recommendedName>
</protein>
<organism evidence="13 14">
    <name type="scientific">Magnusiomyces paraingens</name>
    <dbReference type="NCBI Taxonomy" id="2606893"/>
    <lineage>
        <taxon>Eukaryota</taxon>
        <taxon>Fungi</taxon>
        <taxon>Dikarya</taxon>
        <taxon>Ascomycota</taxon>
        <taxon>Saccharomycotina</taxon>
        <taxon>Dipodascomycetes</taxon>
        <taxon>Dipodascales</taxon>
        <taxon>Dipodascaceae</taxon>
        <taxon>Magnusiomyces</taxon>
    </lineage>
</organism>
<dbReference type="GO" id="GO:0003678">
    <property type="term" value="F:DNA helicase activity"/>
    <property type="evidence" value="ECO:0007669"/>
    <property type="project" value="UniProtKB-ARBA"/>
</dbReference>
<feature type="domain" description="Helicase Sen1 N-terminal" evidence="9">
    <location>
        <begin position="99"/>
        <end position="839"/>
    </location>
</feature>
<evidence type="ECO:0000259" key="9">
    <source>
        <dbReference type="Pfam" id="PF12726"/>
    </source>
</evidence>
<dbReference type="Gene3D" id="3.40.50.300">
    <property type="entry name" value="P-loop containing nucleotide triphosphate hydrolases"/>
    <property type="match status" value="2"/>
</dbReference>
<dbReference type="FunFam" id="3.40.50.300:FF:001152">
    <property type="entry name" value="tRNA-splicing endonuclease, putative"/>
    <property type="match status" value="1"/>
</dbReference>
<feature type="domain" description="Helicase SEN1 beta-barrel" evidence="12">
    <location>
        <begin position="1191"/>
        <end position="1297"/>
    </location>
</feature>
<dbReference type="Pfam" id="PF13086">
    <property type="entry name" value="AAA_11"/>
    <property type="match status" value="1"/>
</dbReference>
<evidence type="ECO:0000259" key="10">
    <source>
        <dbReference type="Pfam" id="PF13086"/>
    </source>
</evidence>
<gene>
    <name evidence="13" type="ORF">SAPINGB_P004848</name>
</gene>
<evidence type="ECO:0000256" key="7">
    <source>
        <dbReference type="ARBA" id="ARBA00023242"/>
    </source>
</evidence>
<feature type="compositionally biased region" description="Basic and acidic residues" evidence="8">
    <location>
        <begin position="1974"/>
        <end position="1998"/>
    </location>
</feature>
<dbReference type="InterPro" id="IPR045055">
    <property type="entry name" value="DNA2/NAM7-like"/>
</dbReference>
<feature type="compositionally biased region" description="Acidic residues" evidence="8">
    <location>
        <begin position="1051"/>
        <end position="1062"/>
    </location>
</feature>
<dbReference type="InterPro" id="IPR056474">
    <property type="entry name" value="SEN1_barrel"/>
</dbReference>
<dbReference type="Pfam" id="PF23576">
    <property type="entry name" value="SEN1_barrel"/>
    <property type="match status" value="1"/>
</dbReference>
<comment type="similarity">
    <text evidence="2">Belongs to the DNA2/NAM7 helicase family.</text>
</comment>
<dbReference type="PANTHER" id="PTHR10887">
    <property type="entry name" value="DNA2/NAM7 HELICASE FAMILY"/>
    <property type="match status" value="1"/>
</dbReference>
<name>A0A5E8BXA1_9ASCO</name>
<evidence type="ECO:0000256" key="2">
    <source>
        <dbReference type="ARBA" id="ARBA00007913"/>
    </source>
</evidence>
<dbReference type="GO" id="GO:0001147">
    <property type="term" value="F:transcription termination site sequence-specific DNA binding"/>
    <property type="evidence" value="ECO:0007669"/>
    <property type="project" value="TreeGrafter"/>
</dbReference>
<keyword evidence="14" id="KW-1185">Reference proteome</keyword>
<feature type="compositionally biased region" description="Polar residues" evidence="8">
    <location>
        <begin position="1954"/>
        <end position="1968"/>
    </location>
</feature>
<evidence type="ECO:0000313" key="14">
    <source>
        <dbReference type="Proteomes" id="UP000398389"/>
    </source>
</evidence>
<sequence>MADSGYSNTGNSAVQTNPLKIAPKDIHTITAEIHTNLLQTTDSTLRESTIHDVLIYLTDPATKIDHWFCDSDERILVATVSLLGFAFSDDMPILRAHRSRLAEVLGGCHKCVREYHIQLIRLRRLLQDDLQFGVEVADELLNCITSWNVDRLTTFLTTVSQNLEKIENPRPRDISYAFVSIFECLCAPRMLLDPDHRALFDICKKVFFYVQTPQSPGIRPPELLPGFISFLFGNDPEFYIFVRTSVARMITKKQTTDESSFDIMLCNAIDDIVSDIQSNPRTQDEMRLFWYNFDFLLNILEPSVLKQKLAGREFDILRFLANSILQSPQASLPAALSVLSSVIEKLGSETWDVFAPIKVNALVMAIVRNPYFVKPETWIPRPAESELDFPQKTSDSLNWIIPLLRSCDKTDLQKCGQQILPKIMEVAIHFKSKQEEEPIFNKALDIFILCLKFEPRTSRLPFLFQVERLVKQDTKLLCYQYADNLLDACKRFKDIDLDVFQKTYDIIYYSISLDVIAGTPEFQALKNSNSYEGEIPPPGTKSLWEKLNSAFPINTDISIPVLRALKHITFIARPPPKKPDEVLVVPKGELSHSAINNAIESMRLIGLYDSENLAPVLKDKKALLSIFLCMFSADENVNQSAVDVFCQALDADDRLSALTGVLNFDLKVTLSVLTEAIDFVNVIGIFAPCPKLIKVSQDVSQCLFGASFGVFAKHKDELSSGSDNEFLLYWVKLWTFLERTFAKTPKWSSSFKTDFMMEFLRDLIDFSGGLVEYFSLVESLIPPLTQGQIQKLQEQSMAKNDSKTPKSISGLLLEPVIVCLIQMCELLRLRDEALIRSCFGVIMAVLELMKRFNISPSDELVEVFTKLASNAARFENNLTNDQKTSLLVASGSFTIEEAERVMGGRATPDADDDDILEESVVHRNAATSITPGATSKSDASGKQTSLLDFTKSNGQTSIKASPSFPKPSSSAAYTVGLSTPKASMLDAVRQSLNAKKSTPSSTLSKREIHPARPPGFNSNSMFARKAAAAAASGSSRSNRSSPNKDGHSSSEDEDSENDDNEDGLFTAKPQAPHKLRNIEKQTTTSLGVGFSRGRFSRETISEKEREERNMRARLQVDLDPLYRKILSWDYHATLDYPSVLNKDGTSSPSDTQQYKAVSSTFKTVTEYVNTFEPLLMLECWQGIVKSKEENMEKPFKVWVGSKTLVGNGIYEIRVSVPTKVFSQTKMGDSDLIMLSYSPQPSVDAIYPKKDIPYCFAKVKEIKNSGPENTEIAVRVDEPPLKMHTSLTLNTELHVLRVTSLTTIEREYSSLKALAYYNLKDKILAAEPSESSEPRNEILAQVIKAYNVNESQARAIVCSLNTDGVSLIQGPPGTGKTKTILGVIGSFLTEQRFGASPPVNKTSKEPVTPEKTRRIIICAPSNAAVDELVLRLKDGIQGHDGRKFKPSVVRLGRSDAINSNVQEFTLEELVDRKLAALDKEAKNVYDGQLRETQNEQLAERETLRKKVANCQNPQETETLRSKIADLTRKIKDTGHELDRQRENIKVNIRKRDIERRKYQTSIIQAANVVCTTLSGSAHNVLLSLGMYFETVVIDEAAQSVELSSLIPLKYGCKQCIMVGDPNQLPPTVLSLEAAKFKYNESLFVRMFKNFPNRVHMLNTQFRMHPEISQFPSREFYRDKLKDGPDNHLETRRVWHTAELFGPYRFFDVSGQQEQSKGTKSLFNRHEAAFALNLYSMLERHFGRDFLAGKVGIISPYKSQVGLLKRTFINALGNDIIKDIDFNTIDGFQGQEKDIIIMSCVRAQPDAKGVGFLGDTRRMNVAVTRAKSSLWILGNEKSLVGNPVWKRLLDDAKKRRLFTRGTPRLFEDEKLNYDVRRAAKSVAIEVGNGNLSNGHSSNYKPLSKPVQKSSKKPGPPIPPYPQPPKPTQQKPSSISSRRDSSDYEPGVSFTKRKTPPLSNNNSSDAYSPNISKRRRQSQDEERSASDQASKDKAQPVENQRRSSNSSNDLANPSSSTFSIPLKPSPRNTTSVNPLKTFPDTTSPSKAQSSSIIPQHPRQQLPQQIPQAPQAHHAQQQNSNTSHSEAEPQKKVTIRRRPPSVFVKRPPGRR</sequence>
<dbReference type="GO" id="GO:0016787">
    <property type="term" value="F:hydrolase activity"/>
    <property type="evidence" value="ECO:0007669"/>
    <property type="project" value="UniProtKB-KW"/>
</dbReference>
<feature type="compositionally biased region" description="Low complexity" evidence="8">
    <location>
        <begin position="1018"/>
        <end position="1041"/>
    </location>
</feature>
<keyword evidence="6" id="KW-0067">ATP-binding</keyword>
<dbReference type="RefSeq" id="XP_031855454.1">
    <property type="nucleotide sequence ID" value="XM_031999563.1"/>
</dbReference>
<dbReference type="GeneID" id="43583663"/>
<evidence type="ECO:0000256" key="8">
    <source>
        <dbReference type="SAM" id="MobiDB-lite"/>
    </source>
</evidence>
<dbReference type="SUPFAM" id="SSF52540">
    <property type="entry name" value="P-loop containing nucleoside triphosphate hydrolases"/>
    <property type="match status" value="1"/>
</dbReference>
<dbReference type="OrthoDB" id="6513042at2759"/>
<evidence type="ECO:0000256" key="1">
    <source>
        <dbReference type="ARBA" id="ARBA00004123"/>
    </source>
</evidence>
<evidence type="ECO:0000313" key="13">
    <source>
        <dbReference type="EMBL" id="VVT56137.1"/>
    </source>
</evidence>
<evidence type="ECO:0008006" key="15">
    <source>
        <dbReference type="Google" id="ProtNLM"/>
    </source>
</evidence>
<dbReference type="GO" id="GO:0005524">
    <property type="term" value="F:ATP binding"/>
    <property type="evidence" value="ECO:0007669"/>
    <property type="project" value="UniProtKB-KW"/>
</dbReference>
<feature type="compositionally biased region" description="Pro residues" evidence="8">
    <location>
        <begin position="1911"/>
        <end position="1924"/>
    </location>
</feature>
<dbReference type="InterPro" id="IPR027417">
    <property type="entry name" value="P-loop_NTPase"/>
</dbReference>
<dbReference type="GO" id="GO:0005694">
    <property type="term" value="C:chromosome"/>
    <property type="evidence" value="ECO:0007669"/>
    <property type="project" value="UniProtKB-ARBA"/>
</dbReference>
<feature type="domain" description="DNA2/NAM7 helicase-like C-terminal" evidence="11">
    <location>
        <begin position="1637"/>
        <end position="1834"/>
    </location>
</feature>
<dbReference type="InterPro" id="IPR041677">
    <property type="entry name" value="DNA2/NAM7_AAA_11"/>
</dbReference>
<evidence type="ECO:0000256" key="3">
    <source>
        <dbReference type="ARBA" id="ARBA00022741"/>
    </source>
</evidence>
<evidence type="ECO:0000259" key="12">
    <source>
        <dbReference type="Pfam" id="PF23576"/>
    </source>
</evidence>
<keyword evidence="3" id="KW-0547">Nucleotide-binding</keyword>
<dbReference type="InterPro" id="IPR041679">
    <property type="entry name" value="DNA2/NAM7-like_C"/>
</dbReference>
<feature type="compositionally biased region" description="Polar residues" evidence="8">
    <location>
        <begin position="2023"/>
        <end position="2048"/>
    </location>
</feature>
<feature type="compositionally biased region" description="Low complexity" evidence="8">
    <location>
        <begin position="2049"/>
        <end position="2074"/>
    </location>
</feature>
<dbReference type="FunFam" id="3.40.50.300:FF:000326">
    <property type="entry name" value="P-loop containing nucleoside triphosphate hydrolase"/>
    <property type="match status" value="1"/>
</dbReference>
<dbReference type="Pfam" id="PF13087">
    <property type="entry name" value="AAA_12"/>
    <property type="match status" value="1"/>
</dbReference>
<evidence type="ECO:0000256" key="5">
    <source>
        <dbReference type="ARBA" id="ARBA00022806"/>
    </source>
</evidence>
<dbReference type="EMBL" id="CABVLU010000004">
    <property type="protein sequence ID" value="VVT56137.1"/>
    <property type="molecule type" value="Genomic_DNA"/>
</dbReference>
<keyword evidence="4" id="KW-0378">Hydrolase</keyword>
<reference evidence="13 14" key="1">
    <citation type="submission" date="2019-09" db="EMBL/GenBank/DDBJ databases">
        <authorList>
            <person name="Brejova B."/>
        </authorList>
    </citation>
    <scope>NUCLEOTIDE SEQUENCE [LARGE SCALE GENOMIC DNA]</scope>
</reference>
<feature type="compositionally biased region" description="Low complexity" evidence="8">
    <location>
        <begin position="957"/>
        <end position="971"/>
    </location>
</feature>
<proteinExistence type="inferred from homology"/>
<keyword evidence="7" id="KW-0539">Nucleus</keyword>
<feature type="region of interest" description="Disordered" evidence="8">
    <location>
        <begin position="1885"/>
        <end position="2107"/>
    </location>
</feature>
<feature type="domain" description="DNA2/NAM7 helicase helicase" evidence="10">
    <location>
        <begin position="1347"/>
        <end position="1629"/>
    </location>
</feature>
<dbReference type="PANTHER" id="PTHR10887:SF495">
    <property type="entry name" value="HELICASE SENATAXIN ISOFORM X1-RELATED"/>
    <property type="match status" value="1"/>
</dbReference>
<dbReference type="Pfam" id="PF12726">
    <property type="entry name" value="SEN1_N"/>
    <property type="match status" value="1"/>
</dbReference>
<evidence type="ECO:0000256" key="6">
    <source>
        <dbReference type="ARBA" id="ARBA00022840"/>
    </source>
</evidence>
<feature type="compositionally biased region" description="Polar residues" evidence="8">
    <location>
        <begin position="992"/>
        <end position="1003"/>
    </location>
</feature>
<feature type="region of interest" description="Disordered" evidence="8">
    <location>
        <begin position="951"/>
        <end position="971"/>
    </location>
</feature>
<feature type="compositionally biased region" description="Polar residues" evidence="8">
    <location>
        <begin position="1999"/>
        <end position="2016"/>
    </location>
</feature>
<dbReference type="GO" id="GO:0006369">
    <property type="term" value="P:termination of RNA polymerase II transcription"/>
    <property type="evidence" value="ECO:0007669"/>
    <property type="project" value="TreeGrafter"/>
</dbReference>
<feature type="compositionally biased region" description="Low complexity" evidence="8">
    <location>
        <begin position="1885"/>
        <end position="1896"/>
    </location>
</feature>
<dbReference type="Proteomes" id="UP000398389">
    <property type="component" value="Unassembled WGS sequence"/>
</dbReference>
<evidence type="ECO:0000256" key="4">
    <source>
        <dbReference type="ARBA" id="ARBA00022801"/>
    </source>
</evidence>
<accession>A0A5E8BXA1</accession>
<evidence type="ECO:0000259" key="11">
    <source>
        <dbReference type="Pfam" id="PF13087"/>
    </source>
</evidence>
<dbReference type="InterPro" id="IPR024481">
    <property type="entry name" value="Helicase_Sen1_N"/>
</dbReference>
<comment type="subcellular location">
    <subcellularLocation>
        <location evidence="1">Nucleus</location>
    </subcellularLocation>
</comment>
<dbReference type="InterPro" id="IPR047187">
    <property type="entry name" value="SF1_C_Upf1"/>
</dbReference>
<keyword evidence="5" id="KW-0347">Helicase</keyword>
<dbReference type="GO" id="GO:0016604">
    <property type="term" value="C:nuclear body"/>
    <property type="evidence" value="ECO:0007669"/>
    <property type="project" value="TreeGrafter"/>
</dbReference>
<dbReference type="CDD" id="cd18042">
    <property type="entry name" value="DEXXQc_SETX"/>
    <property type="match status" value="1"/>
</dbReference>